<evidence type="ECO:0000313" key="3">
    <source>
        <dbReference type="EMBL" id="SOZ72935.1"/>
    </source>
</evidence>
<dbReference type="Pfam" id="PF09983">
    <property type="entry name" value="JetD_C"/>
    <property type="match status" value="1"/>
</dbReference>
<dbReference type="AlphaFoldDB" id="A0A375EC54"/>
<reference evidence="3" key="1">
    <citation type="submission" date="2018-01" db="EMBL/GenBank/DDBJ databases">
        <authorList>
            <person name="Clerissi C."/>
        </authorList>
    </citation>
    <scope>NUCLEOTIDE SEQUENCE</scope>
    <source>
        <strain evidence="3">Cupriavidus taiwanensis STM 8556</strain>
    </source>
</reference>
<organism evidence="3">
    <name type="scientific">Cupriavidus taiwanensis</name>
    <dbReference type="NCBI Taxonomy" id="164546"/>
    <lineage>
        <taxon>Bacteria</taxon>
        <taxon>Pseudomonadati</taxon>
        <taxon>Pseudomonadota</taxon>
        <taxon>Betaproteobacteria</taxon>
        <taxon>Burkholderiales</taxon>
        <taxon>Burkholderiaceae</taxon>
        <taxon>Cupriavidus</taxon>
    </lineage>
</organism>
<dbReference type="RefSeq" id="WP_116298469.1">
    <property type="nucleotide sequence ID" value="NZ_LT992560.1"/>
</dbReference>
<gene>
    <name evidence="3" type="ORF">CBM2613_B50083</name>
</gene>
<sequence length="362" mass="39912">MNADFLSRLNQRTGKRVALDDVRRFFFEVRPELSSSPVRNAELLAALKALEAAGQIQLPREGSWEKRGNPPLPNWIQLVREAPAKVREDFAAVAWVPEMGFWPELTPAARIAAKQINAFLLRRRGQFRMVPMKERSLEIFGDEKKLDSLQTGGMLFGGRLSLADIGAYVVPMPLAYRQADAPGRPLLILENLNSFHSFGEWNHEARRYSAVVYGAGQGFRSSGAALGQVLREVEGVGAEYLGDLDPTGVRIPLEFNAAAVPGSALLEPAQEFYSWLLMHGNRRERVEEQQTPVGLAQAWLGAKLGDALETMWRDGWWMPQEGLGLERLFKEPFLPVGGDASAYTEPGGGLSPDASIGLSSNA</sequence>
<feature type="domain" description="Wadjet protein JetD C-terminal" evidence="2">
    <location>
        <begin position="175"/>
        <end position="275"/>
    </location>
</feature>
<comment type="caution">
    <text evidence="3">The sequence shown here is derived from an EMBL/GenBank/DDBJ whole genome shotgun (WGS) entry which is preliminary data.</text>
</comment>
<feature type="region of interest" description="Disordered" evidence="1">
    <location>
        <begin position="340"/>
        <end position="362"/>
    </location>
</feature>
<evidence type="ECO:0000259" key="2">
    <source>
        <dbReference type="Pfam" id="PF09983"/>
    </source>
</evidence>
<accession>A0A375EC54</accession>
<evidence type="ECO:0000256" key="1">
    <source>
        <dbReference type="SAM" id="MobiDB-lite"/>
    </source>
</evidence>
<protein>
    <recommendedName>
        <fullName evidence="2">Wadjet protein JetD C-terminal domain-containing protein</fullName>
    </recommendedName>
</protein>
<dbReference type="EMBL" id="OFTH01000047">
    <property type="protein sequence ID" value="SOZ72935.1"/>
    <property type="molecule type" value="Genomic_DNA"/>
</dbReference>
<proteinExistence type="predicted"/>
<dbReference type="InterPro" id="IPR024534">
    <property type="entry name" value="JetD_C"/>
</dbReference>
<dbReference type="Proteomes" id="UP000256952">
    <property type="component" value="Chromosome CBM2613_b"/>
</dbReference>
<name>A0A375EC54_9BURK</name>